<dbReference type="KEGG" id="fki:FK004_14695"/>
<feature type="transmembrane region" description="Helical" evidence="1">
    <location>
        <begin position="106"/>
        <end position="127"/>
    </location>
</feature>
<evidence type="ECO:0000313" key="3">
    <source>
        <dbReference type="Proteomes" id="UP000244677"/>
    </source>
</evidence>
<keyword evidence="1" id="KW-0472">Membrane</keyword>
<feature type="transmembrane region" description="Helical" evidence="1">
    <location>
        <begin position="36"/>
        <end position="58"/>
    </location>
</feature>
<proteinExistence type="predicted"/>
<dbReference type="Proteomes" id="UP000244677">
    <property type="component" value="Chromosome"/>
</dbReference>
<keyword evidence="1" id="KW-0812">Transmembrane</keyword>
<evidence type="ECO:0000313" key="2">
    <source>
        <dbReference type="EMBL" id="AWG26387.1"/>
    </source>
</evidence>
<protein>
    <submittedName>
        <fullName evidence="2">Uncharacterized protein</fullName>
    </submittedName>
</protein>
<gene>
    <name evidence="2" type="ORF">FK004_14695</name>
</gene>
<dbReference type="EMBL" id="CP020919">
    <property type="protein sequence ID" value="AWG26387.1"/>
    <property type="molecule type" value="Genomic_DNA"/>
</dbReference>
<keyword evidence="3" id="KW-1185">Reference proteome</keyword>
<reference evidence="2 3" key="1">
    <citation type="submission" date="2017-04" db="EMBL/GenBank/DDBJ databases">
        <title>Complete genome sequence of Flavobacterium kingsejong AJ004.</title>
        <authorList>
            <person name="Lee P.C."/>
        </authorList>
    </citation>
    <scope>NUCLEOTIDE SEQUENCE [LARGE SCALE GENOMIC DNA]</scope>
    <source>
        <strain evidence="2 3">AJ004</strain>
    </source>
</reference>
<organism evidence="2 3">
    <name type="scientific">Flavobacterium kingsejongi</name>
    <dbReference type="NCBI Taxonomy" id="1678728"/>
    <lineage>
        <taxon>Bacteria</taxon>
        <taxon>Pseudomonadati</taxon>
        <taxon>Bacteroidota</taxon>
        <taxon>Flavobacteriia</taxon>
        <taxon>Flavobacteriales</taxon>
        <taxon>Flavobacteriaceae</taxon>
        <taxon>Flavobacterium</taxon>
    </lineage>
</organism>
<dbReference type="AlphaFoldDB" id="A0A2S1LRJ3"/>
<keyword evidence="1" id="KW-1133">Transmembrane helix</keyword>
<evidence type="ECO:0000256" key="1">
    <source>
        <dbReference type="SAM" id="Phobius"/>
    </source>
</evidence>
<name>A0A2S1LRJ3_9FLAO</name>
<sequence>MQLTILNRWIDKMLFFSVNHGPIPMVQLHEIENNSFILYTLLIAVSFMLFEFILLHVFQYNSIAKKMYSGSGQLNNPNYMEALFLKKNVLYRSYHRIPYRITINRGLPLPGFILLPMILLLIAFFRITLTALS</sequence>
<accession>A0A2S1LRJ3</accession>